<dbReference type="AlphaFoldDB" id="A0A5C3KZI4"/>
<keyword evidence="2 5" id="KW-0479">Metal-binding</keyword>
<dbReference type="STRING" id="230819.A0A5C3KZI4"/>
<feature type="zinc finger region" description="C3H1-type" evidence="5">
    <location>
        <begin position="200"/>
        <end position="233"/>
    </location>
</feature>
<feature type="compositionally biased region" description="Polar residues" evidence="6">
    <location>
        <begin position="1"/>
        <end position="12"/>
    </location>
</feature>
<dbReference type="Proteomes" id="UP000307440">
    <property type="component" value="Unassembled WGS sequence"/>
</dbReference>
<dbReference type="InterPro" id="IPR045072">
    <property type="entry name" value="MKRN-like"/>
</dbReference>
<evidence type="ECO:0000259" key="8">
    <source>
        <dbReference type="PROSITE" id="PS50103"/>
    </source>
</evidence>
<dbReference type="PROSITE" id="PS50089">
    <property type="entry name" value="ZF_RING_2"/>
    <property type="match status" value="1"/>
</dbReference>
<accession>A0A5C3KZI4</accession>
<dbReference type="GO" id="GO:0000209">
    <property type="term" value="P:protein polyubiquitination"/>
    <property type="evidence" value="ECO:0007669"/>
    <property type="project" value="InterPro"/>
</dbReference>
<evidence type="ECO:0000313" key="9">
    <source>
        <dbReference type="EMBL" id="TFK25620.1"/>
    </source>
</evidence>
<dbReference type="GO" id="GO:0008270">
    <property type="term" value="F:zinc ion binding"/>
    <property type="evidence" value="ECO:0007669"/>
    <property type="project" value="UniProtKB-KW"/>
</dbReference>
<feature type="domain" description="RING-type" evidence="7">
    <location>
        <begin position="119"/>
        <end position="170"/>
    </location>
</feature>
<dbReference type="PANTHER" id="PTHR11224:SF10">
    <property type="entry name" value="IP09428P-RELATED"/>
    <property type="match status" value="1"/>
</dbReference>
<evidence type="ECO:0008006" key="11">
    <source>
        <dbReference type="Google" id="ProtNLM"/>
    </source>
</evidence>
<evidence type="ECO:0000256" key="6">
    <source>
        <dbReference type="SAM" id="MobiDB-lite"/>
    </source>
</evidence>
<organism evidence="9 10">
    <name type="scientific">Coprinopsis marcescibilis</name>
    <name type="common">Agaric fungus</name>
    <name type="synonym">Psathyrella marcescibilis</name>
    <dbReference type="NCBI Taxonomy" id="230819"/>
    <lineage>
        <taxon>Eukaryota</taxon>
        <taxon>Fungi</taxon>
        <taxon>Dikarya</taxon>
        <taxon>Basidiomycota</taxon>
        <taxon>Agaricomycotina</taxon>
        <taxon>Agaricomycetes</taxon>
        <taxon>Agaricomycetidae</taxon>
        <taxon>Agaricales</taxon>
        <taxon>Agaricineae</taxon>
        <taxon>Psathyrellaceae</taxon>
        <taxon>Coprinopsis</taxon>
    </lineage>
</organism>
<dbReference type="EMBL" id="ML210184">
    <property type="protein sequence ID" value="TFK25620.1"/>
    <property type="molecule type" value="Genomic_DNA"/>
</dbReference>
<evidence type="ECO:0000259" key="7">
    <source>
        <dbReference type="PROSITE" id="PS50089"/>
    </source>
</evidence>
<feature type="region of interest" description="Disordered" evidence="6">
    <location>
        <begin position="1"/>
        <end position="20"/>
    </location>
</feature>
<feature type="zinc finger region" description="C3H1-type" evidence="5">
    <location>
        <begin position="59"/>
        <end position="86"/>
    </location>
</feature>
<dbReference type="InterPro" id="IPR000571">
    <property type="entry name" value="Znf_CCCH"/>
</dbReference>
<dbReference type="SMART" id="SM00184">
    <property type="entry name" value="RING"/>
    <property type="match status" value="1"/>
</dbReference>
<dbReference type="SUPFAM" id="SSF90229">
    <property type="entry name" value="CCCH zinc finger"/>
    <property type="match status" value="2"/>
</dbReference>
<keyword evidence="4 5" id="KW-0862">Zinc</keyword>
<evidence type="ECO:0000256" key="3">
    <source>
        <dbReference type="ARBA" id="ARBA00022771"/>
    </source>
</evidence>
<proteinExistence type="predicted"/>
<evidence type="ECO:0000313" key="10">
    <source>
        <dbReference type="Proteomes" id="UP000307440"/>
    </source>
</evidence>
<evidence type="ECO:0000256" key="2">
    <source>
        <dbReference type="ARBA" id="ARBA00022723"/>
    </source>
</evidence>
<dbReference type="Gene3D" id="3.30.40.10">
    <property type="entry name" value="Zinc/RING finger domain, C3HC4 (zinc finger)"/>
    <property type="match status" value="1"/>
</dbReference>
<dbReference type="SMART" id="SM00356">
    <property type="entry name" value="ZnF_C3H1"/>
    <property type="match status" value="3"/>
</dbReference>
<feature type="zinc finger region" description="C3H1-type" evidence="5">
    <location>
        <begin position="22"/>
        <end position="49"/>
    </location>
</feature>
<protein>
    <recommendedName>
        <fullName evidence="11">RING-type E3 ubiquitin transferase</fullName>
    </recommendedName>
</protein>
<feature type="domain" description="C3H1-type" evidence="8">
    <location>
        <begin position="59"/>
        <end position="86"/>
    </location>
</feature>
<dbReference type="Pfam" id="PF00097">
    <property type="entry name" value="zf-C3HC4"/>
    <property type="match status" value="1"/>
</dbReference>
<dbReference type="InterPro" id="IPR013083">
    <property type="entry name" value="Znf_RING/FYVE/PHD"/>
</dbReference>
<dbReference type="PROSITE" id="PS50103">
    <property type="entry name" value="ZF_C3H1"/>
    <property type="match status" value="3"/>
</dbReference>
<name>A0A5C3KZI4_COPMA</name>
<gene>
    <name evidence="9" type="ORF">FA15DRAFT_590166</name>
</gene>
<dbReference type="InterPro" id="IPR036855">
    <property type="entry name" value="Znf_CCCH_sf"/>
</dbReference>
<keyword evidence="1" id="KW-0808">Transferase</keyword>
<feature type="domain" description="C3H1-type" evidence="8">
    <location>
        <begin position="200"/>
        <end position="233"/>
    </location>
</feature>
<dbReference type="Pfam" id="PF14608">
    <property type="entry name" value="zf-CCCH_2"/>
    <property type="match status" value="3"/>
</dbReference>
<dbReference type="InterPro" id="IPR017907">
    <property type="entry name" value="Znf_RING_CS"/>
</dbReference>
<dbReference type="InterPro" id="IPR001841">
    <property type="entry name" value="Znf_RING"/>
</dbReference>
<dbReference type="OrthoDB" id="250836at2759"/>
<dbReference type="PROSITE" id="PS00518">
    <property type="entry name" value="ZF_RING_1"/>
    <property type="match status" value="1"/>
</dbReference>
<dbReference type="SUPFAM" id="SSF57850">
    <property type="entry name" value="RING/U-box"/>
    <property type="match status" value="1"/>
</dbReference>
<evidence type="ECO:0000256" key="5">
    <source>
        <dbReference type="PROSITE-ProRule" id="PRU00723"/>
    </source>
</evidence>
<feature type="region of interest" description="Disordered" evidence="6">
    <location>
        <begin position="89"/>
        <end position="109"/>
    </location>
</feature>
<feature type="domain" description="C3H1-type" evidence="8">
    <location>
        <begin position="22"/>
        <end position="49"/>
    </location>
</feature>
<dbReference type="PANTHER" id="PTHR11224">
    <property type="entry name" value="MAKORIN-RELATED"/>
    <property type="match status" value="1"/>
</dbReference>
<dbReference type="Gene3D" id="4.10.1000.10">
    <property type="entry name" value="Zinc finger, CCCH-type"/>
    <property type="match status" value="1"/>
</dbReference>
<sequence length="330" mass="37028">MSTATDTAISSSEARHRPRTHKPRGICRYYQTLQGCFSGDKCKFLHGKDHTESQLLTPYDRAKACRFYANGFCKRGDSCWFQHVSAGGGTSSPGPASSDKGKQSAPPVDEDSDSDHLLCSICLEKPVTFGLLGGCSHIFCISCIRQWRDPAQKHADVVESGNTKKCPMCRTPSHFITPSSVYVQHGTPEKERVVQKYKESMARVPCKYFEKTKADGVPMCPFGKDCFYKHEKADGTPHVFEEGASFWLKKYALETRRRSPFSTRNLRWMFDEDSDDDFGGFPFPFQLNPFHILDLVGPLNRAFEERVAGSGNGYDHQSLYASAMLIPFVV</sequence>
<dbReference type="InterPro" id="IPR018957">
    <property type="entry name" value="Znf_C3HC4_RING-type"/>
</dbReference>
<reference evidence="9 10" key="1">
    <citation type="journal article" date="2019" name="Nat. Ecol. Evol.">
        <title>Megaphylogeny resolves global patterns of mushroom evolution.</title>
        <authorList>
            <person name="Varga T."/>
            <person name="Krizsan K."/>
            <person name="Foldi C."/>
            <person name="Dima B."/>
            <person name="Sanchez-Garcia M."/>
            <person name="Sanchez-Ramirez S."/>
            <person name="Szollosi G.J."/>
            <person name="Szarkandi J.G."/>
            <person name="Papp V."/>
            <person name="Albert L."/>
            <person name="Andreopoulos W."/>
            <person name="Angelini C."/>
            <person name="Antonin V."/>
            <person name="Barry K.W."/>
            <person name="Bougher N.L."/>
            <person name="Buchanan P."/>
            <person name="Buyck B."/>
            <person name="Bense V."/>
            <person name="Catcheside P."/>
            <person name="Chovatia M."/>
            <person name="Cooper J."/>
            <person name="Damon W."/>
            <person name="Desjardin D."/>
            <person name="Finy P."/>
            <person name="Geml J."/>
            <person name="Haridas S."/>
            <person name="Hughes K."/>
            <person name="Justo A."/>
            <person name="Karasinski D."/>
            <person name="Kautmanova I."/>
            <person name="Kiss B."/>
            <person name="Kocsube S."/>
            <person name="Kotiranta H."/>
            <person name="LaButti K.M."/>
            <person name="Lechner B.E."/>
            <person name="Liimatainen K."/>
            <person name="Lipzen A."/>
            <person name="Lukacs Z."/>
            <person name="Mihaltcheva S."/>
            <person name="Morgado L.N."/>
            <person name="Niskanen T."/>
            <person name="Noordeloos M.E."/>
            <person name="Ohm R.A."/>
            <person name="Ortiz-Santana B."/>
            <person name="Ovrebo C."/>
            <person name="Racz N."/>
            <person name="Riley R."/>
            <person name="Savchenko A."/>
            <person name="Shiryaev A."/>
            <person name="Soop K."/>
            <person name="Spirin V."/>
            <person name="Szebenyi C."/>
            <person name="Tomsovsky M."/>
            <person name="Tulloss R.E."/>
            <person name="Uehling J."/>
            <person name="Grigoriev I.V."/>
            <person name="Vagvolgyi C."/>
            <person name="Papp T."/>
            <person name="Martin F.M."/>
            <person name="Miettinen O."/>
            <person name="Hibbett D.S."/>
            <person name="Nagy L.G."/>
        </authorList>
    </citation>
    <scope>NUCLEOTIDE SEQUENCE [LARGE SCALE GENOMIC DNA]</scope>
    <source>
        <strain evidence="9 10">CBS 121175</strain>
    </source>
</reference>
<evidence type="ECO:0000256" key="1">
    <source>
        <dbReference type="ARBA" id="ARBA00022679"/>
    </source>
</evidence>
<dbReference type="GO" id="GO:0061630">
    <property type="term" value="F:ubiquitin protein ligase activity"/>
    <property type="evidence" value="ECO:0007669"/>
    <property type="project" value="InterPro"/>
</dbReference>
<keyword evidence="10" id="KW-1185">Reference proteome</keyword>
<keyword evidence="3 5" id="KW-0863">Zinc-finger</keyword>
<evidence type="ECO:0000256" key="4">
    <source>
        <dbReference type="ARBA" id="ARBA00022833"/>
    </source>
</evidence>